<feature type="compositionally biased region" description="Basic and acidic residues" evidence="1">
    <location>
        <begin position="57"/>
        <end position="70"/>
    </location>
</feature>
<name>A0A1S8NB47_CLOSA</name>
<evidence type="ECO:0000256" key="1">
    <source>
        <dbReference type="SAM" id="MobiDB-lite"/>
    </source>
</evidence>
<sequence length="210" mass="23271">MTRKLILTTVLMLSLTTMVGCNSTKPESNTSSNSSNAPVQQEKSDDSTSSVTSDTDTNTKPKAEEKKEETKINKVKLSIYNVNVDTLEPNECGTIEVDENLSLENKLKALSKAVSEKNFNKLPIEIKSIDTENGKKIATINLVDDSVNKWSPKFQGSTGGTITANTLIENFLQSNNKSNLKWIDGVRFLYNGKTIDYEHVGDLSNIQYRN</sequence>
<feature type="chain" id="PRO_5039465216" description="Sporulation and spore germination" evidence="2">
    <location>
        <begin position="20"/>
        <end position="210"/>
    </location>
</feature>
<feature type="compositionally biased region" description="Polar residues" evidence="1">
    <location>
        <begin position="22"/>
        <end position="41"/>
    </location>
</feature>
<feature type="region of interest" description="Disordered" evidence="1">
    <location>
        <begin position="22"/>
        <end position="70"/>
    </location>
</feature>
<dbReference type="RefSeq" id="WP_077865019.1">
    <property type="nucleotide sequence ID" value="NZ_LZYZ01000003.1"/>
</dbReference>
<dbReference type="AlphaFoldDB" id="A0A1S8NB47"/>
<evidence type="ECO:0008006" key="5">
    <source>
        <dbReference type="Google" id="ProtNLM"/>
    </source>
</evidence>
<comment type="caution">
    <text evidence="3">The sequence shown here is derived from an EMBL/GenBank/DDBJ whole genome shotgun (WGS) entry which is preliminary data.</text>
</comment>
<proteinExistence type="predicted"/>
<evidence type="ECO:0000313" key="3">
    <source>
        <dbReference type="EMBL" id="OOM13588.1"/>
    </source>
</evidence>
<gene>
    <name evidence="3" type="ORF">CLOSAC_16740</name>
</gene>
<feature type="signal peptide" evidence="2">
    <location>
        <begin position="1"/>
        <end position="19"/>
    </location>
</feature>
<keyword evidence="2" id="KW-0732">Signal</keyword>
<dbReference type="STRING" id="169679.CSACC_13010"/>
<dbReference type="PROSITE" id="PS51257">
    <property type="entry name" value="PROKAR_LIPOPROTEIN"/>
    <property type="match status" value="1"/>
</dbReference>
<protein>
    <recommendedName>
        <fullName evidence="5">Sporulation and spore germination</fullName>
    </recommendedName>
</protein>
<accession>A0A1S8NB47</accession>
<evidence type="ECO:0000313" key="4">
    <source>
        <dbReference type="Proteomes" id="UP000191154"/>
    </source>
</evidence>
<reference evidence="3 4" key="1">
    <citation type="submission" date="2016-05" db="EMBL/GenBank/DDBJ databases">
        <title>Microbial solvent formation.</title>
        <authorList>
            <person name="Poehlein A."/>
            <person name="Montoya Solano J.D."/>
            <person name="Flitsch S."/>
            <person name="Krabben P."/>
            <person name="Duerre P."/>
            <person name="Daniel R."/>
        </authorList>
    </citation>
    <scope>NUCLEOTIDE SEQUENCE [LARGE SCALE GENOMIC DNA]</scope>
    <source>
        <strain evidence="3 4">L1-8</strain>
    </source>
</reference>
<dbReference type="Proteomes" id="UP000191154">
    <property type="component" value="Unassembled WGS sequence"/>
</dbReference>
<feature type="compositionally biased region" description="Low complexity" evidence="1">
    <location>
        <begin position="47"/>
        <end position="56"/>
    </location>
</feature>
<evidence type="ECO:0000256" key="2">
    <source>
        <dbReference type="SAM" id="SignalP"/>
    </source>
</evidence>
<organism evidence="3 4">
    <name type="scientific">Clostridium saccharobutylicum</name>
    <dbReference type="NCBI Taxonomy" id="169679"/>
    <lineage>
        <taxon>Bacteria</taxon>
        <taxon>Bacillati</taxon>
        <taxon>Bacillota</taxon>
        <taxon>Clostridia</taxon>
        <taxon>Eubacteriales</taxon>
        <taxon>Clostridiaceae</taxon>
        <taxon>Clostridium</taxon>
    </lineage>
</organism>
<dbReference type="EMBL" id="LZYZ01000003">
    <property type="protein sequence ID" value="OOM13588.1"/>
    <property type="molecule type" value="Genomic_DNA"/>
</dbReference>